<dbReference type="Gene3D" id="3.40.50.300">
    <property type="entry name" value="P-loop containing nucleotide triphosphate hydrolases"/>
    <property type="match status" value="1"/>
</dbReference>
<dbReference type="Pfam" id="PF07693">
    <property type="entry name" value="KAP_NTPase"/>
    <property type="match status" value="1"/>
</dbReference>
<reference evidence="3 4" key="1">
    <citation type="submission" date="2024-09" db="EMBL/GenBank/DDBJ databases">
        <authorList>
            <person name="Pan X."/>
        </authorList>
    </citation>
    <scope>NUCLEOTIDE SEQUENCE [LARGE SCALE GENOMIC DNA]</scope>
    <source>
        <strain evidence="3 4">B2969</strain>
    </source>
</reference>
<evidence type="ECO:0000256" key="1">
    <source>
        <dbReference type="SAM" id="MobiDB-lite"/>
    </source>
</evidence>
<protein>
    <submittedName>
        <fullName evidence="3">P-loop NTPase fold protein</fullName>
    </submittedName>
</protein>
<dbReference type="InterPro" id="IPR011646">
    <property type="entry name" value="KAP_P-loop"/>
</dbReference>
<keyword evidence="4" id="KW-1185">Reference proteome</keyword>
<evidence type="ECO:0000313" key="3">
    <source>
        <dbReference type="EMBL" id="MFH8251498.1"/>
    </source>
</evidence>
<dbReference type="Proteomes" id="UP001610861">
    <property type="component" value="Unassembled WGS sequence"/>
</dbReference>
<sequence>MEERDDGTWFSDDPLPPDSDGGHLNRETFVESIVALLEKVGRQQNSSVLGLIGPWGSGKSSILNGIANRMRSTERTERRWVITEFNPWYYQDLASLQSGFFRELSSSVPNNRSWRKFRQRVADLGDALAPLGSLGAVVGVDASGAIGGVSSLIRGGTSIESVKTAVESELRKADRPILVVIDDVDRLDPAELLLLFKLIRLAGRLKNVYYLLAYDEDTLLDALGRTGLIGADTPRRAIDYLEKIVQIRLDVPPLRGEQVSTWVDHEVEALAERHSVEIDSEFESRFSRAYFGHLRARLTTPRAIKRYFAQVDAFLSQVRGEVDFVDFLVLSWLRASEPLIYRGLIDNRSRLLGEFDWATLGSRNRGRDVDADHRYWRDFFSTARVDPSRTAGVAELVGLLFPRFAHEWSDTPQVFSGWKPGPGRISNPDYFDRFFALGVPEEDLSDRVVAEASRQILERRDGLERQIVEAAWPERANLVIGKLSLLWRPGDTAVLPGLTWLARQFEKLPEHKEIADSRMRARWFGRDLYVGLDERNADAFIAGVGSDPKILQFCAFLVDGAHLRREEQGEARASGSLPSEQRLGRLIAGAFEAQAAANPLDYPDDVWYLIRTWERLDSGAVQRWADLRLTQGDWPVLDLLARMVGTIIPLGVRDPVARIDGLDLQFVDRVVGLARVQSDLANEIQRALPSIEREAPATPDNRRAFVLATLQSHFQATMLEEEAALHEPNLDETETGSR</sequence>
<dbReference type="RefSeq" id="WP_397556939.1">
    <property type="nucleotide sequence ID" value="NZ_JBIQWL010000004.1"/>
</dbReference>
<evidence type="ECO:0000313" key="4">
    <source>
        <dbReference type="Proteomes" id="UP001610861"/>
    </source>
</evidence>
<comment type="caution">
    <text evidence="3">The sequence shown here is derived from an EMBL/GenBank/DDBJ whole genome shotgun (WGS) entry which is preliminary data.</text>
</comment>
<dbReference type="InterPro" id="IPR027417">
    <property type="entry name" value="P-loop_NTPase"/>
</dbReference>
<organism evidence="3 4">
    <name type="scientific">Microbacterium alkaliflavum</name>
    <dbReference type="NCBI Taxonomy" id="3248839"/>
    <lineage>
        <taxon>Bacteria</taxon>
        <taxon>Bacillati</taxon>
        <taxon>Actinomycetota</taxon>
        <taxon>Actinomycetes</taxon>
        <taxon>Micrococcales</taxon>
        <taxon>Microbacteriaceae</taxon>
        <taxon>Microbacterium</taxon>
    </lineage>
</organism>
<accession>A0ABW7Q9G8</accession>
<dbReference type="SUPFAM" id="SSF52540">
    <property type="entry name" value="P-loop containing nucleoside triphosphate hydrolases"/>
    <property type="match status" value="1"/>
</dbReference>
<evidence type="ECO:0000259" key="2">
    <source>
        <dbReference type="Pfam" id="PF07693"/>
    </source>
</evidence>
<name>A0ABW7Q9G8_9MICO</name>
<proteinExistence type="predicted"/>
<feature type="domain" description="KAP NTPase" evidence="2">
    <location>
        <begin position="28"/>
        <end position="314"/>
    </location>
</feature>
<feature type="region of interest" description="Disordered" evidence="1">
    <location>
        <begin position="1"/>
        <end position="23"/>
    </location>
</feature>
<dbReference type="EMBL" id="JBIQWL010000004">
    <property type="protein sequence ID" value="MFH8251498.1"/>
    <property type="molecule type" value="Genomic_DNA"/>
</dbReference>
<gene>
    <name evidence="3" type="ORF">ACH3VR_14090</name>
</gene>